<gene>
    <name evidence="4" type="ORF">EDD28_1497</name>
</gene>
<evidence type="ECO:0000259" key="3">
    <source>
        <dbReference type="Pfam" id="PF00188"/>
    </source>
</evidence>
<dbReference type="OrthoDB" id="8611574at2"/>
<feature type="region of interest" description="Disordered" evidence="1">
    <location>
        <begin position="28"/>
        <end position="75"/>
    </location>
</feature>
<dbReference type="AlphaFoldDB" id="A0A3N2DBQ8"/>
<name>A0A3N2DBQ8_9MICO</name>
<protein>
    <submittedName>
        <fullName evidence="4">Uncharacterized protein YkwD</fullName>
    </submittedName>
</protein>
<dbReference type="PANTHER" id="PTHR31157:SF1">
    <property type="entry name" value="SCP DOMAIN-CONTAINING PROTEIN"/>
    <property type="match status" value="1"/>
</dbReference>
<reference evidence="4 5" key="1">
    <citation type="submission" date="2018-11" db="EMBL/GenBank/DDBJ databases">
        <title>Sequencing the genomes of 1000 actinobacteria strains.</title>
        <authorList>
            <person name="Klenk H.-P."/>
        </authorList>
    </citation>
    <scope>NUCLEOTIDE SEQUENCE [LARGE SCALE GENOMIC DNA]</scope>
    <source>
        <strain evidence="4 5">DSM 13521</strain>
    </source>
</reference>
<dbReference type="CDD" id="cd05379">
    <property type="entry name" value="CAP_bacterial"/>
    <property type="match status" value="1"/>
</dbReference>
<dbReference type="Pfam" id="PF00188">
    <property type="entry name" value="CAP"/>
    <property type="match status" value="2"/>
</dbReference>
<dbReference type="PANTHER" id="PTHR31157">
    <property type="entry name" value="SCP DOMAIN-CONTAINING PROTEIN"/>
    <property type="match status" value="1"/>
</dbReference>
<comment type="caution">
    <text evidence="4">The sequence shown here is derived from an EMBL/GenBank/DDBJ whole genome shotgun (WGS) entry which is preliminary data.</text>
</comment>
<dbReference type="Gene3D" id="3.40.33.10">
    <property type="entry name" value="CAP"/>
    <property type="match status" value="2"/>
</dbReference>
<dbReference type="RefSeq" id="WP_123739022.1">
    <property type="nucleotide sequence ID" value="NZ_RKHQ01000001.1"/>
</dbReference>
<evidence type="ECO:0000256" key="2">
    <source>
        <dbReference type="SAM" id="SignalP"/>
    </source>
</evidence>
<dbReference type="Proteomes" id="UP000275356">
    <property type="component" value="Unassembled WGS sequence"/>
</dbReference>
<evidence type="ECO:0000313" key="4">
    <source>
        <dbReference type="EMBL" id="ROR96904.1"/>
    </source>
</evidence>
<keyword evidence="5" id="KW-1185">Reference proteome</keyword>
<feature type="compositionally biased region" description="Low complexity" evidence="1">
    <location>
        <begin position="37"/>
        <end position="70"/>
    </location>
</feature>
<dbReference type="InterPro" id="IPR035940">
    <property type="entry name" value="CAP_sf"/>
</dbReference>
<accession>A0A3N2DBQ8</accession>
<proteinExistence type="predicted"/>
<dbReference type="PROSITE" id="PS51257">
    <property type="entry name" value="PROKAR_LIPOPROTEIN"/>
    <property type="match status" value="1"/>
</dbReference>
<keyword evidence="2" id="KW-0732">Signal</keyword>
<feature type="signal peptide" evidence="2">
    <location>
        <begin position="1"/>
        <end position="25"/>
    </location>
</feature>
<sequence length="332" mass="33626">MTRRPTRAIAALSALLAAGALTLSACGLGSDGGTGDGTPASSSPAATGAASDASPDTASASSDDPRATAPGTVDAAAVPPEWVDALALVDAARVERGLGKLRIDQGLTDLAQRQAEHYATGAQDWDGDFGEDLAVAGFARGSARIGSGTTPAEAAETWLASAEDAETLLDAELGFAGVGAAPWQGGQSVYLLVLAYRADDGSIPPGSDGAEEVLVLTNVERAKVGLAGVSLSDRLNAAAQLQADHQASILEMTHEGNGGLSNRVASVGYEARVAAENVAVGYPSIDDVVRGWIDSPGHYENIVNPDVTEMGFAVAFGSDGRAYYAQVLGDPF</sequence>
<dbReference type="SUPFAM" id="SSF55797">
    <property type="entry name" value="PR-1-like"/>
    <property type="match status" value="2"/>
</dbReference>
<dbReference type="EMBL" id="RKHQ01000001">
    <property type="protein sequence ID" value="ROR96904.1"/>
    <property type="molecule type" value="Genomic_DNA"/>
</dbReference>
<dbReference type="InterPro" id="IPR014044">
    <property type="entry name" value="CAP_dom"/>
</dbReference>
<organism evidence="4 5">
    <name type="scientific">Salana multivorans</name>
    <dbReference type="NCBI Taxonomy" id="120377"/>
    <lineage>
        <taxon>Bacteria</taxon>
        <taxon>Bacillati</taxon>
        <taxon>Actinomycetota</taxon>
        <taxon>Actinomycetes</taxon>
        <taxon>Micrococcales</taxon>
        <taxon>Beutenbergiaceae</taxon>
        <taxon>Salana</taxon>
    </lineage>
</organism>
<feature type="chain" id="PRO_5018290027" evidence="2">
    <location>
        <begin position="26"/>
        <end position="332"/>
    </location>
</feature>
<evidence type="ECO:0000313" key="5">
    <source>
        <dbReference type="Proteomes" id="UP000275356"/>
    </source>
</evidence>
<evidence type="ECO:0000256" key="1">
    <source>
        <dbReference type="SAM" id="MobiDB-lite"/>
    </source>
</evidence>
<feature type="domain" description="SCP" evidence="3">
    <location>
        <begin position="216"/>
        <end position="325"/>
    </location>
</feature>
<feature type="domain" description="SCP" evidence="3">
    <location>
        <begin position="86"/>
        <end position="193"/>
    </location>
</feature>